<proteinExistence type="inferred from homology"/>
<reference evidence="7" key="1">
    <citation type="journal article" date="2019" name="Int. J. Syst. Evol. Microbiol.">
        <title>The Global Catalogue of Microorganisms (GCM) 10K type strain sequencing project: providing services to taxonomists for standard genome sequencing and annotation.</title>
        <authorList>
            <consortium name="The Broad Institute Genomics Platform"/>
            <consortium name="The Broad Institute Genome Sequencing Center for Infectious Disease"/>
            <person name="Wu L."/>
            <person name="Ma J."/>
        </authorList>
    </citation>
    <scope>NUCLEOTIDE SEQUENCE [LARGE SCALE GENOMIC DNA]</scope>
    <source>
        <strain evidence="7">JCM 11136</strain>
    </source>
</reference>
<protein>
    <submittedName>
        <fullName evidence="6">LysR family transcriptional regulator</fullName>
    </submittedName>
</protein>
<dbReference type="InterPro" id="IPR036388">
    <property type="entry name" value="WH-like_DNA-bd_sf"/>
</dbReference>
<evidence type="ECO:0000256" key="3">
    <source>
        <dbReference type="ARBA" id="ARBA00023125"/>
    </source>
</evidence>
<organism evidence="6 7">
    <name type="scientific">Nonomuraea longicatena</name>
    <dbReference type="NCBI Taxonomy" id="83682"/>
    <lineage>
        <taxon>Bacteria</taxon>
        <taxon>Bacillati</taxon>
        <taxon>Actinomycetota</taxon>
        <taxon>Actinomycetes</taxon>
        <taxon>Streptosporangiales</taxon>
        <taxon>Streptosporangiaceae</taxon>
        <taxon>Nonomuraea</taxon>
    </lineage>
</organism>
<dbReference type="Gene3D" id="1.10.10.10">
    <property type="entry name" value="Winged helix-like DNA-binding domain superfamily/Winged helix DNA-binding domain"/>
    <property type="match status" value="1"/>
</dbReference>
<sequence length="298" mass="32340">MFDVRLLQTLVAVAEHKSFARAAQALHATQPGVSQQVARLETHFGTKLFTRGGGSVELTQAGATILVRARNVLAAVARLESEAQALSRGYAGTLGIGLSSSIVASDLPSRLRAFKRDWPRFRLDVSVKSADELFPLLDTGALDALLTTLPPRESEYLSHHVADQVLGVALPLDHPLSRRRSVRIDELFDERFIVVPRSRHRAVHDQLIARFENAGRTLDIAAEEVAFPSVLARVALGDGVGLVPAQMGADPGNGVVIVPLDDSLTLPIRYIVRRDSANPAAQALLEHIMRPAQQEETP</sequence>
<feature type="domain" description="HTH lysR-type" evidence="5">
    <location>
        <begin position="2"/>
        <end position="59"/>
    </location>
</feature>
<evidence type="ECO:0000313" key="7">
    <source>
        <dbReference type="Proteomes" id="UP001501578"/>
    </source>
</evidence>
<keyword evidence="4" id="KW-0804">Transcription</keyword>
<dbReference type="Pfam" id="PF03466">
    <property type="entry name" value="LysR_substrate"/>
    <property type="match status" value="1"/>
</dbReference>
<dbReference type="Pfam" id="PF00126">
    <property type="entry name" value="HTH_1"/>
    <property type="match status" value="1"/>
</dbReference>
<keyword evidence="2" id="KW-0805">Transcription regulation</keyword>
<dbReference type="PANTHER" id="PTHR30346">
    <property type="entry name" value="TRANSCRIPTIONAL DUAL REGULATOR HCAR-RELATED"/>
    <property type="match status" value="1"/>
</dbReference>
<gene>
    <name evidence="6" type="ORF">GCM10009560_73140</name>
</gene>
<accession>A0ABP4BMA7</accession>
<dbReference type="SUPFAM" id="SSF46785">
    <property type="entry name" value="Winged helix' DNA-binding domain"/>
    <property type="match status" value="1"/>
</dbReference>
<dbReference type="PRINTS" id="PR00039">
    <property type="entry name" value="HTHLYSR"/>
</dbReference>
<keyword evidence="7" id="KW-1185">Reference proteome</keyword>
<evidence type="ECO:0000256" key="1">
    <source>
        <dbReference type="ARBA" id="ARBA00009437"/>
    </source>
</evidence>
<keyword evidence="3" id="KW-0238">DNA-binding</keyword>
<dbReference type="PANTHER" id="PTHR30346:SF17">
    <property type="entry name" value="LYSR FAMILY TRANSCRIPTIONAL REGULATOR"/>
    <property type="match status" value="1"/>
</dbReference>
<evidence type="ECO:0000313" key="6">
    <source>
        <dbReference type="EMBL" id="GAA0951910.1"/>
    </source>
</evidence>
<evidence type="ECO:0000256" key="4">
    <source>
        <dbReference type="ARBA" id="ARBA00023163"/>
    </source>
</evidence>
<dbReference type="Proteomes" id="UP001501578">
    <property type="component" value="Unassembled WGS sequence"/>
</dbReference>
<evidence type="ECO:0000256" key="2">
    <source>
        <dbReference type="ARBA" id="ARBA00023015"/>
    </source>
</evidence>
<dbReference type="InterPro" id="IPR036390">
    <property type="entry name" value="WH_DNA-bd_sf"/>
</dbReference>
<dbReference type="EMBL" id="BAAAHQ010000052">
    <property type="protein sequence ID" value="GAA0951910.1"/>
    <property type="molecule type" value="Genomic_DNA"/>
</dbReference>
<dbReference type="CDD" id="cd08414">
    <property type="entry name" value="PBP2_LTTR_aromatics_like"/>
    <property type="match status" value="1"/>
</dbReference>
<dbReference type="Gene3D" id="3.40.190.10">
    <property type="entry name" value="Periplasmic binding protein-like II"/>
    <property type="match status" value="2"/>
</dbReference>
<dbReference type="PROSITE" id="PS50931">
    <property type="entry name" value="HTH_LYSR"/>
    <property type="match status" value="1"/>
</dbReference>
<evidence type="ECO:0000259" key="5">
    <source>
        <dbReference type="PROSITE" id="PS50931"/>
    </source>
</evidence>
<comment type="caution">
    <text evidence="6">The sequence shown here is derived from an EMBL/GenBank/DDBJ whole genome shotgun (WGS) entry which is preliminary data.</text>
</comment>
<dbReference type="InterPro" id="IPR005119">
    <property type="entry name" value="LysR_subst-bd"/>
</dbReference>
<dbReference type="RefSeq" id="WP_343954899.1">
    <property type="nucleotide sequence ID" value="NZ_BAAAHQ010000052.1"/>
</dbReference>
<dbReference type="SUPFAM" id="SSF53850">
    <property type="entry name" value="Periplasmic binding protein-like II"/>
    <property type="match status" value="1"/>
</dbReference>
<name>A0ABP4BMA7_9ACTN</name>
<comment type="similarity">
    <text evidence="1">Belongs to the LysR transcriptional regulatory family.</text>
</comment>
<dbReference type="InterPro" id="IPR000847">
    <property type="entry name" value="LysR_HTH_N"/>
</dbReference>